<keyword evidence="2" id="KW-1185">Reference proteome</keyword>
<dbReference type="Proteomes" id="UP001221546">
    <property type="component" value="Chromosome"/>
</dbReference>
<gene>
    <name evidence="1" type="ORF">QA636_34235</name>
</gene>
<accession>A0ABY8JEX5</accession>
<dbReference type="EMBL" id="CP121646">
    <property type="protein sequence ID" value="WFU62503.1"/>
    <property type="molecule type" value="Genomic_DNA"/>
</dbReference>
<evidence type="ECO:0000313" key="1">
    <source>
        <dbReference type="EMBL" id="WFU62503.1"/>
    </source>
</evidence>
<evidence type="ECO:0000313" key="2">
    <source>
        <dbReference type="Proteomes" id="UP001221546"/>
    </source>
</evidence>
<organism evidence="1 2">
    <name type="scientific">Bradyrhizobium brasilense</name>
    <dbReference type="NCBI Taxonomy" id="1419277"/>
    <lineage>
        <taxon>Bacteria</taxon>
        <taxon>Pseudomonadati</taxon>
        <taxon>Pseudomonadota</taxon>
        <taxon>Alphaproteobacteria</taxon>
        <taxon>Hyphomicrobiales</taxon>
        <taxon>Nitrobacteraceae</taxon>
        <taxon>Bradyrhizobium</taxon>
    </lineage>
</organism>
<reference evidence="1 2" key="1">
    <citation type="submission" date="2023-04" db="EMBL/GenBank/DDBJ databases">
        <title>Australian commercial rhizobial inoculants.</title>
        <authorList>
            <person name="Kohlmeier M.G."/>
            <person name="O'Hara G.W."/>
            <person name="Colombi E."/>
            <person name="Ramsay J.P."/>
            <person name="Terpolilli J."/>
        </authorList>
    </citation>
    <scope>NUCLEOTIDE SEQUENCE [LARGE SCALE GENOMIC DNA]</scope>
    <source>
        <strain evidence="1 2">CB627</strain>
    </source>
</reference>
<dbReference type="RefSeq" id="WP_310885174.1">
    <property type="nucleotide sequence ID" value="NZ_CP121646.1"/>
</dbReference>
<sequence length="136" mass="15139">MIVRVDDIASLRALQVNRLVTLQSSLAGHKLIGVILKITRTALEQAKVADLERAEEALPEVNLVRIALIGTLIDRDGLHSNVFRRTLETVLEIDACCFALEGERLTRFTGVISRWLPDPSVCRLVATRLILTLKPM</sequence>
<proteinExistence type="predicted"/>
<protein>
    <submittedName>
        <fullName evidence="1">Uncharacterized protein</fullName>
    </submittedName>
</protein>
<name>A0ABY8JEX5_9BRAD</name>